<dbReference type="PROSITE" id="PS50890">
    <property type="entry name" value="PUA"/>
    <property type="match status" value="1"/>
</dbReference>
<dbReference type="Gene3D" id="2.30.130.10">
    <property type="entry name" value="PUA domain"/>
    <property type="match status" value="1"/>
</dbReference>
<evidence type="ECO:0000256" key="6">
    <source>
        <dbReference type="ARBA" id="ARBA00022777"/>
    </source>
</evidence>
<feature type="binding site" evidence="8">
    <location>
        <position position="50"/>
    </location>
    <ligand>
        <name>substrate</name>
    </ligand>
</feature>
<dbReference type="InterPro" id="IPR001048">
    <property type="entry name" value="Asp/Glu/Uridylate_kinase"/>
</dbReference>
<dbReference type="PIRSF" id="PIRSF000729">
    <property type="entry name" value="GK"/>
    <property type="match status" value="1"/>
</dbReference>
<dbReference type="InterPro" id="IPR002478">
    <property type="entry name" value="PUA"/>
</dbReference>
<dbReference type="SUPFAM" id="SSF88697">
    <property type="entry name" value="PUA domain-like"/>
    <property type="match status" value="1"/>
</dbReference>
<protein>
    <recommendedName>
        <fullName evidence="8">Glutamate 5-kinase</fullName>
        <ecNumber evidence="8">2.7.2.11</ecNumber>
    </recommendedName>
    <alternativeName>
        <fullName evidence="8">Gamma-glutamyl kinase</fullName>
        <shortName evidence="8">GK</shortName>
    </alternativeName>
</protein>
<dbReference type="CDD" id="cd21157">
    <property type="entry name" value="PUA_G5K"/>
    <property type="match status" value="1"/>
</dbReference>
<proteinExistence type="inferred from homology"/>
<dbReference type="PROSITE" id="PS00902">
    <property type="entry name" value="GLUTAMATE_5_KINASE"/>
    <property type="match status" value="1"/>
</dbReference>
<dbReference type="NCBIfam" id="TIGR01027">
    <property type="entry name" value="proB"/>
    <property type="match status" value="1"/>
</dbReference>
<dbReference type="InterPro" id="IPR036393">
    <property type="entry name" value="AceGlu_kinase-like_sf"/>
</dbReference>
<evidence type="ECO:0000256" key="8">
    <source>
        <dbReference type="HAMAP-Rule" id="MF_00456"/>
    </source>
</evidence>
<dbReference type="GO" id="GO:0055129">
    <property type="term" value="P:L-proline biosynthetic process"/>
    <property type="evidence" value="ECO:0007669"/>
    <property type="project" value="UniProtKB-UniRule"/>
</dbReference>
<evidence type="ECO:0000259" key="9">
    <source>
        <dbReference type="SMART" id="SM00359"/>
    </source>
</evidence>
<dbReference type="Pfam" id="PF01472">
    <property type="entry name" value="PUA"/>
    <property type="match status" value="1"/>
</dbReference>
<evidence type="ECO:0000256" key="2">
    <source>
        <dbReference type="ARBA" id="ARBA00022605"/>
    </source>
</evidence>
<comment type="subcellular location">
    <subcellularLocation>
        <location evidence="8">Cytoplasm</location>
    </subcellularLocation>
</comment>
<dbReference type="UniPathway" id="UPA00098">
    <property type="reaction ID" value="UER00359"/>
</dbReference>
<dbReference type="AlphaFoldDB" id="A0A0C1QBG7"/>
<dbReference type="InterPro" id="IPR019797">
    <property type="entry name" value="Glutamate_5-kinase_CS"/>
</dbReference>
<accession>A0A0C1QBG7</accession>
<dbReference type="EC" id="2.7.2.11" evidence="8"/>
<keyword evidence="3 8" id="KW-0641">Proline biosynthesis</keyword>
<dbReference type="EMBL" id="JWIC01000004">
    <property type="protein sequence ID" value="KID57966.1"/>
    <property type="molecule type" value="Genomic_DNA"/>
</dbReference>
<organism evidence="10 11">
    <name type="scientific">Pseudoalteromonas luteoviolacea</name>
    <dbReference type="NCBI Taxonomy" id="43657"/>
    <lineage>
        <taxon>Bacteria</taxon>
        <taxon>Pseudomonadati</taxon>
        <taxon>Pseudomonadota</taxon>
        <taxon>Gammaproteobacteria</taxon>
        <taxon>Alteromonadales</taxon>
        <taxon>Pseudoalteromonadaceae</taxon>
        <taxon>Pseudoalteromonas</taxon>
    </lineage>
</organism>
<dbReference type="Gene3D" id="3.40.1160.10">
    <property type="entry name" value="Acetylglutamate kinase-like"/>
    <property type="match status" value="1"/>
</dbReference>
<evidence type="ECO:0000256" key="7">
    <source>
        <dbReference type="ARBA" id="ARBA00022840"/>
    </source>
</evidence>
<dbReference type="PRINTS" id="PR00474">
    <property type="entry name" value="GLU5KINASE"/>
</dbReference>
<dbReference type="Pfam" id="PF00696">
    <property type="entry name" value="AA_kinase"/>
    <property type="match status" value="1"/>
</dbReference>
<feature type="domain" description="PUA" evidence="9">
    <location>
        <begin position="276"/>
        <end position="359"/>
    </location>
</feature>
<feature type="binding site" evidence="8">
    <location>
        <position position="10"/>
    </location>
    <ligand>
        <name>ATP</name>
        <dbReference type="ChEBI" id="CHEBI:30616"/>
    </ligand>
</feature>
<keyword evidence="5 8" id="KW-0547">Nucleotide-binding</keyword>
<dbReference type="InterPro" id="IPR011529">
    <property type="entry name" value="Glu_5kinase"/>
</dbReference>
<evidence type="ECO:0000256" key="5">
    <source>
        <dbReference type="ARBA" id="ARBA00022741"/>
    </source>
</evidence>
<dbReference type="HAMAP" id="MF_00456">
    <property type="entry name" value="ProB"/>
    <property type="match status" value="1"/>
</dbReference>
<dbReference type="FunFam" id="3.40.1160.10:FF:000006">
    <property type="entry name" value="Glutamate 5-kinase"/>
    <property type="match status" value="1"/>
</dbReference>
<keyword evidence="2 8" id="KW-0028">Amino-acid biosynthesis</keyword>
<dbReference type="GO" id="GO:0003723">
    <property type="term" value="F:RNA binding"/>
    <property type="evidence" value="ECO:0007669"/>
    <property type="project" value="InterPro"/>
</dbReference>
<dbReference type="InterPro" id="IPR041739">
    <property type="entry name" value="G5K_ProB"/>
</dbReference>
<dbReference type="InterPro" id="IPR015947">
    <property type="entry name" value="PUA-like_sf"/>
</dbReference>
<dbReference type="GO" id="GO:0005524">
    <property type="term" value="F:ATP binding"/>
    <property type="evidence" value="ECO:0007669"/>
    <property type="project" value="UniProtKB-KW"/>
</dbReference>
<dbReference type="InterPro" id="IPR036974">
    <property type="entry name" value="PUA_sf"/>
</dbReference>
<sequence length="372" mass="39371">MANKKVIVIKLGTSVLTAGGILLNKPRLVEIASQCVELRAAGWQVILVSSGAVAAGRAALDQDVGNSIAEKQMLAAIGQGQLIHLWQSLFSIFDVSVAQLLLTRADVEDRARYLNARDTLTQLLRHDVVPIINENDAVATSEIKVGDNDNLSAMVAILANADRLLLLTDQSGLFTADPRQNPDARLIETVDEIDEQIMAIAGGAGSSLGTGGMATKLQAAQIAQRAGIETVIAKGSEPSVIVNIHSGLAKSTKFIRFDAPLDGRKKWLLSGPRCSGALFCDEGAISAVCSQGASLLAKGITDLSGQFQRGDLIELKSSQGRVIAKGLVAFDSQELQKIKGLHSTEISEALGYQGANVVIHRDDLVLLEHVAT</sequence>
<feature type="binding site" evidence="8">
    <location>
        <begin position="168"/>
        <end position="169"/>
    </location>
    <ligand>
        <name>ATP</name>
        <dbReference type="ChEBI" id="CHEBI:30616"/>
    </ligand>
</feature>
<dbReference type="InterPro" id="IPR001057">
    <property type="entry name" value="Glu/AcGlu_kinase"/>
</dbReference>
<name>A0A0C1QBG7_9GAMM</name>
<keyword evidence="1 8" id="KW-0963">Cytoplasm</keyword>
<evidence type="ECO:0000256" key="4">
    <source>
        <dbReference type="ARBA" id="ARBA00022679"/>
    </source>
</evidence>
<dbReference type="SMART" id="SM00359">
    <property type="entry name" value="PUA"/>
    <property type="match status" value="1"/>
</dbReference>
<evidence type="ECO:0000256" key="1">
    <source>
        <dbReference type="ARBA" id="ARBA00022490"/>
    </source>
</evidence>
<keyword evidence="7 8" id="KW-0067">ATP-binding</keyword>
<dbReference type="CDD" id="cd04242">
    <property type="entry name" value="AAK_G5K_ProB"/>
    <property type="match status" value="1"/>
</dbReference>
<dbReference type="Proteomes" id="UP000031327">
    <property type="component" value="Unassembled WGS sequence"/>
</dbReference>
<comment type="similarity">
    <text evidence="8">Belongs to the glutamate 5-kinase family.</text>
</comment>
<feature type="binding site" evidence="8">
    <location>
        <position position="136"/>
    </location>
    <ligand>
        <name>substrate</name>
    </ligand>
</feature>
<comment type="function">
    <text evidence="8">Catalyzes the transfer of a phosphate group to glutamate to form L-glutamate 5-phosphate.</text>
</comment>
<reference evidence="10 11" key="1">
    <citation type="submission" date="2014-12" db="EMBL/GenBank/DDBJ databases">
        <title>Draft Genome Sequence of Pseudoalteromonas luteoviolacea HI1.</title>
        <authorList>
            <person name="Asahina A.Y."/>
            <person name="Hadfield M.G."/>
        </authorList>
    </citation>
    <scope>NUCLEOTIDE SEQUENCE [LARGE SCALE GENOMIC DNA]</scope>
    <source>
        <strain evidence="10 11">HI1</strain>
    </source>
</reference>
<comment type="caution">
    <text evidence="10">The sequence shown here is derived from an EMBL/GenBank/DDBJ whole genome shotgun (WGS) entry which is preliminary data.</text>
</comment>
<dbReference type="GO" id="GO:0004349">
    <property type="term" value="F:glutamate 5-kinase activity"/>
    <property type="evidence" value="ECO:0007669"/>
    <property type="project" value="UniProtKB-UniRule"/>
</dbReference>
<dbReference type="OrthoDB" id="9804434at2"/>
<evidence type="ECO:0000313" key="11">
    <source>
        <dbReference type="Proteomes" id="UP000031327"/>
    </source>
</evidence>
<feature type="binding site" evidence="8">
    <location>
        <position position="148"/>
    </location>
    <ligand>
        <name>substrate</name>
    </ligand>
</feature>
<dbReference type="PANTHER" id="PTHR43654">
    <property type="entry name" value="GLUTAMATE 5-KINASE"/>
    <property type="match status" value="1"/>
</dbReference>
<keyword evidence="6 8" id="KW-0418">Kinase</keyword>
<gene>
    <name evidence="8" type="primary">proB</name>
    <name evidence="10" type="ORF">JF50_04275</name>
</gene>
<keyword evidence="4 8" id="KW-0808">Transferase</keyword>
<dbReference type="RefSeq" id="WP_039608263.1">
    <property type="nucleotide sequence ID" value="NZ_JWIC01000004.1"/>
</dbReference>
<dbReference type="InterPro" id="IPR005715">
    <property type="entry name" value="Glu_5kinase/COase_Synthase"/>
</dbReference>
<feature type="binding site" evidence="8">
    <location>
        <begin position="210"/>
        <end position="216"/>
    </location>
    <ligand>
        <name>ATP</name>
        <dbReference type="ChEBI" id="CHEBI:30616"/>
    </ligand>
</feature>
<evidence type="ECO:0000256" key="3">
    <source>
        <dbReference type="ARBA" id="ARBA00022650"/>
    </source>
</evidence>
<dbReference type="SUPFAM" id="SSF53633">
    <property type="entry name" value="Carbamate kinase-like"/>
    <property type="match status" value="1"/>
</dbReference>
<comment type="pathway">
    <text evidence="8">Amino-acid biosynthesis; L-proline biosynthesis; L-glutamate 5-semialdehyde from L-glutamate: step 1/2.</text>
</comment>
<dbReference type="PANTHER" id="PTHR43654:SF1">
    <property type="entry name" value="ISOPENTENYL PHOSPHATE KINASE"/>
    <property type="match status" value="1"/>
</dbReference>
<comment type="catalytic activity">
    <reaction evidence="8">
        <text>L-glutamate + ATP = L-glutamyl 5-phosphate + ADP</text>
        <dbReference type="Rhea" id="RHEA:14877"/>
        <dbReference type="ChEBI" id="CHEBI:29985"/>
        <dbReference type="ChEBI" id="CHEBI:30616"/>
        <dbReference type="ChEBI" id="CHEBI:58274"/>
        <dbReference type="ChEBI" id="CHEBI:456216"/>
        <dbReference type="EC" id="2.7.2.11"/>
    </reaction>
</comment>
<dbReference type="GO" id="GO:0005829">
    <property type="term" value="C:cytosol"/>
    <property type="evidence" value="ECO:0007669"/>
    <property type="project" value="TreeGrafter"/>
</dbReference>
<evidence type="ECO:0000313" key="10">
    <source>
        <dbReference type="EMBL" id="KID57966.1"/>
    </source>
</evidence>